<keyword evidence="1" id="KW-0732">Signal</keyword>
<dbReference type="Pfam" id="PF04043">
    <property type="entry name" value="PMEI"/>
    <property type="match status" value="1"/>
</dbReference>
<evidence type="ECO:0000259" key="4">
    <source>
        <dbReference type="SMART" id="SM00856"/>
    </source>
</evidence>
<dbReference type="InterPro" id="IPR035513">
    <property type="entry name" value="Invertase/methylesterase_inhib"/>
</dbReference>
<accession>A0ABD1CA86</accession>
<dbReference type="PANTHER" id="PTHR36710:SF18">
    <property type="entry name" value="PECTINESTERASE INHIBITOR 5-RELATED"/>
    <property type="match status" value="1"/>
</dbReference>
<dbReference type="PANTHER" id="PTHR36710">
    <property type="entry name" value="PECTINESTERASE INHIBITOR-LIKE"/>
    <property type="match status" value="1"/>
</dbReference>
<sequence>MNIYPTLCVSTLNLDHRSKNSNIKGLALISVDATSKKFTDSLEYITSVFKKIKDPKDWKRYEICIMKYNTVVHWILPTALANLKAAKHHQAKSDMNSVLAVPNICEAQFVGSSPLTERNKAVHDIADMTADIIRYLFAN</sequence>
<evidence type="ECO:0000313" key="6">
    <source>
        <dbReference type="Proteomes" id="UP001558713"/>
    </source>
</evidence>
<dbReference type="CDD" id="cd15796">
    <property type="entry name" value="CIF_like"/>
    <property type="match status" value="1"/>
</dbReference>
<keyword evidence="2" id="KW-1015">Disulfide bond</keyword>
<protein>
    <submittedName>
        <fullName evidence="5">Cell wall / vacuolar inhibitor of fructosidase 1</fullName>
    </submittedName>
</protein>
<name>A0ABD1CA86_CARAN</name>
<dbReference type="InterPro" id="IPR052421">
    <property type="entry name" value="PCW_Enzyme_Inhibitor"/>
</dbReference>
<dbReference type="Gene3D" id="1.20.140.40">
    <property type="entry name" value="Invertase/pectin methylesterase inhibitor family protein"/>
    <property type="match status" value="1"/>
</dbReference>
<keyword evidence="6" id="KW-1185">Reference proteome</keyword>
<evidence type="ECO:0000256" key="2">
    <source>
        <dbReference type="ARBA" id="ARBA00023157"/>
    </source>
</evidence>
<proteinExistence type="inferred from homology"/>
<reference evidence="5 6" key="1">
    <citation type="submission" date="2024-04" db="EMBL/GenBank/DDBJ databases">
        <title>Genome assembly C_amara_ONT_v2.</title>
        <authorList>
            <person name="Yant L."/>
            <person name="Moore C."/>
            <person name="Slenker M."/>
        </authorList>
    </citation>
    <scope>NUCLEOTIDE SEQUENCE [LARGE SCALE GENOMIC DNA]</scope>
    <source>
        <tissue evidence="5">Leaf</tissue>
    </source>
</reference>
<dbReference type="NCBIfam" id="TIGR01614">
    <property type="entry name" value="PME_inhib"/>
    <property type="match status" value="1"/>
</dbReference>
<dbReference type="EMBL" id="JBANAX010000004">
    <property type="protein sequence ID" value="KAL1226377.1"/>
    <property type="molecule type" value="Genomic_DNA"/>
</dbReference>
<comment type="caution">
    <text evidence="5">The sequence shown here is derived from an EMBL/GenBank/DDBJ whole genome shotgun (WGS) entry which is preliminary data.</text>
</comment>
<feature type="domain" description="Pectinesterase inhibitor" evidence="4">
    <location>
        <begin position="1"/>
        <end position="132"/>
    </location>
</feature>
<comment type="similarity">
    <text evidence="3">Belongs to the PMEI family.</text>
</comment>
<dbReference type="SUPFAM" id="SSF101148">
    <property type="entry name" value="Plant invertase/pectin methylesterase inhibitor"/>
    <property type="match status" value="1"/>
</dbReference>
<dbReference type="Proteomes" id="UP001558713">
    <property type="component" value="Unassembled WGS sequence"/>
</dbReference>
<dbReference type="InterPro" id="IPR034087">
    <property type="entry name" value="C/VIF1"/>
</dbReference>
<evidence type="ECO:0000256" key="3">
    <source>
        <dbReference type="ARBA" id="ARBA00038471"/>
    </source>
</evidence>
<organism evidence="5 6">
    <name type="scientific">Cardamine amara subsp. amara</name>
    <dbReference type="NCBI Taxonomy" id="228776"/>
    <lineage>
        <taxon>Eukaryota</taxon>
        <taxon>Viridiplantae</taxon>
        <taxon>Streptophyta</taxon>
        <taxon>Embryophyta</taxon>
        <taxon>Tracheophyta</taxon>
        <taxon>Spermatophyta</taxon>
        <taxon>Magnoliopsida</taxon>
        <taxon>eudicotyledons</taxon>
        <taxon>Gunneridae</taxon>
        <taxon>Pentapetalae</taxon>
        <taxon>rosids</taxon>
        <taxon>malvids</taxon>
        <taxon>Brassicales</taxon>
        <taxon>Brassicaceae</taxon>
        <taxon>Cardamineae</taxon>
        <taxon>Cardamine</taxon>
    </lineage>
</organism>
<dbReference type="SMART" id="SM00856">
    <property type="entry name" value="PMEI"/>
    <property type="match status" value="1"/>
</dbReference>
<evidence type="ECO:0000256" key="1">
    <source>
        <dbReference type="ARBA" id="ARBA00022729"/>
    </source>
</evidence>
<dbReference type="AlphaFoldDB" id="A0ABD1CA86"/>
<evidence type="ECO:0000313" key="5">
    <source>
        <dbReference type="EMBL" id="KAL1226377.1"/>
    </source>
</evidence>
<gene>
    <name evidence="5" type="ORF">V5N11_020231</name>
</gene>
<dbReference type="InterPro" id="IPR006501">
    <property type="entry name" value="Pectinesterase_inhib_dom"/>
</dbReference>